<dbReference type="PANTHER" id="PTHR34963:SF2">
    <property type="entry name" value="PHOTOSYSTEM II REACTION CENTER PSB28 PROTEIN, CHLOROPLASTIC"/>
    <property type="match status" value="1"/>
</dbReference>
<dbReference type="InterPro" id="IPR005610">
    <property type="entry name" value="PSII_Psb28_class-1"/>
</dbReference>
<dbReference type="Gene3D" id="2.40.30.220">
    <property type="entry name" value="Photosystem II Psb28"/>
    <property type="match status" value="1"/>
</dbReference>
<evidence type="ECO:0000256" key="1">
    <source>
        <dbReference type="ARBA" id="ARBA00004170"/>
    </source>
</evidence>
<comment type="subcellular location">
    <subcellularLocation>
        <location evidence="1">Membrane</location>
        <topology evidence="1">Peripheral membrane protein</topology>
    </subcellularLocation>
</comment>
<name>A0AAD7U7Y0_9STRA</name>
<dbReference type="NCBIfam" id="TIGR03047">
    <property type="entry name" value="PS_II_psb28"/>
    <property type="match status" value="1"/>
</dbReference>
<proteinExistence type="inferred from homology"/>
<dbReference type="HAMAP" id="MF_01370">
    <property type="entry name" value="PSII_Psb28"/>
    <property type="match status" value="1"/>
</dbReference>
<dbReference type="Pfam" id="PF03912">
    <property type="entry name" value="Psb28"/>
    <property type="match status" value="1"/>
</dbReference>
<sequence>MVVPRAVGFEGGSARVSPTKASEESTARIQFVHGVDEKVVPTVSLTRSANSRTIEQDIFFTGTATFWFQRASSLYLDLSKDRLITGMFLIDEEGAISTTDVTAKFERGKPLGISSVLVLSNPTEWRRFMRFMTRYSEEHGLQFTSADPLTTPA</sequence>
<organism evidence="6 7">
    <name type="scientific">Chrysophaeum taylorii</name>
    <dbReference type="NCBI Taxonomy" id="2483200"/>
    <lineage>
        <taxon>Eukaryota</taxon>
        <taxon>Sar</taxon>
        <taxon>Stramenopiles</taxon>
        <taxon>Ochrophyta</taxon>
        <taxon>Pelagophyceae</taxon>
        <taxon>Pelagomonadales</taxon>
        <taxon>Pelagomonadaceae</taxon>
        <taxon>Chrysophaeum</taxon>
    </lineage>
</organism>
<keyword evidence="7" id="KW-1185">Reference proteome</keyword>
<keyword evidence="4 5" id="KW-0604">Photosystem II</keyword>
<dbReference type="GO" id="GO:0009523">
    <property type="term" value="C:photosystem II"/>
    <property type="evidence" value="ECO:0007669"/>
    <property type="project" value="UniProtKB-KW"/>
</dbReference>
<keyword evidence="2 5" id="KW-0602">Photosynthesis</keyword>
<keyword evidence="3" id="KW-0472">Membrane</keyword>
<protein>
    <recommendedName>
        <fullName evidence="5">Photosystem II reaction center Psb28 protein</fullName>
    </recommendedName>
</protein>
<comment type="caution">
    <text evidence="6">The sequence shown here is derived from an EMBL/GenBank/DDBJ whole genome shotgun (WGS) entry which is preliminary data.</text>
</comment>
<reference evidence="6" key="1">
    <citation type="submission" date="2023-01" db="EMBL/GenBank/DDBJ databases">
        <title>Metagenome sequencing of chrysophaentin producing Chrysophaeum taylorii.</title>
        <authorList>
            <person name="Davison J."/>
            <person name="Bewley C."/>
        </authorList>
    </citation>
    <scope>NUCLEOTIDE SEQUENCE</scope>
    <source>
        <strain evidence="6">NIES-1699</strain>
    </source>
</reference>
<dbReference type="AlphaFoldDB" id="A0AAD7U7Y0"/>
<evidence type="ECO:0000256" key="4">
    <source>
        <dbReference type="ARBA" id="ARBA00023276"/>
    </source>
</evidence>
<dbReference type="EMBL" id="JAQMWT010000558">
    <property type="protein sequence ID" value="KAJ8599484.1"/>
    <property type="molecule type" value="Genomic_DNA"/>
</dbReference>
<dbReference type="PANTHER" id="PTHR34963">
    <property type="match status" value="1"/>
</dbReference>
<gene>
    <name evidence="6" type="ORF">CTAYLR_010436</name>
</gene>
<dbReference type="InterPro" id="IPR038676">
    <property type="entry name" value="Psb28_c1_sf"/>
</dbReference>
<dbReference type="GO" id="GO:0015979">
    <property type="term" value="P:photosynthesis"/>
    <property type="evidence" value="ECO:0007669"/>
    <property type="project" value="UniProtKB-KW"/>
</dbReference>
<evidence type="ECO:0000313" key="7">
    <source>
        <dbReference type="Proteomes" id="UP001230188"/>
    </source>
</evidence>
<evidence type="ECO:0000256" key="3">
    <source>
        <dbReference type="ARBA" id="ARBA00023136"/>
    </source>
</evidence>
<accession>A0AAD7U7Y0</accession>
<evidence type="ECO:0000256" key="2">
    <source>
        <dbReference type="ARBA" id="ARBA00022531"/>
    </source>
</evidence>
<comment type="similarity">
    <text evidence="5">Belongs to the Psb28 family.</text>
</comment>
<dbReference type="Proteomes" id="UP001230188">
    <property type="component" value="Unassembled WGS sequence"/>
</dbReference>
<evidence type="ECO:0000313" key="6">
    <source>
        <dbReference type="EMBL" id="KAJ8599484.1"/>
    </source>
</evidence>
<evidence type="ECO:0000256" key="5">
    <source>
        <dbReference type="RuleBase" id="RU003509"/>
    </source>
</evidence>